<dbReference type="SUPFAM" id="SSF53822">
    <property type="entry name" value="Periplasmic binding protein-like I"/>
    <property type="match status" value="1"/>
</dbReference>
<gene>
    <name evidence="3" type="ORF">METZ01_LOCUS12052</name>
</gene>
<keyword evidence="1" id="KW-0732">Signal</keyword>
<name>A0A381NZ62_9ZZZZ</name>
<feature type="domain" description="Leucine-binding protein" evidence="2">
    <location>
        <begin position="53"/>
        <end position="229"/>
    </location>
</feature>
<protein>
    <recommendedName>
        <fullName evidence="2">Leucine-binding protein domain-containing protein</fullName>
    </recommendedName>
</protein>
<accession>A0A381NZ62</accession>
<dbReference type="AlphaFoldDB" id="A0A381NZ62"/>
<proteinExistence type="predicted"/>
<evidence type="ECO:0000259" key="2">
    <source>
        <dbReference type="Pfam" id="PF13458"/>
    </source>
</evidence>
<reference evidence="3" key="1">
    <citation type="submission" date="2018-05" db="EMBL/GenBank/DDBJ databases">
        <authorList>
            <person name="Lanie J.A."/>
            <person name="Ng W.-L."/>
            <person name="Kazmierczak K.M."/>
            <person name="Andrzejewski T.M."/>
            <person name="Davidsen T.M."/>
            <person name="Wayne K.J."/>
            <person name="Tettelin H."/>
            <person name="Glass J.I."/>
            <person name="Rusch D."/>
            <person name="Podicherti R."/>
            <person name="Tsui H.-C.T."/>
            <person name="Winkler M.E."/>
        </authorList>
    </citation>
    <scope>NUCLEOTIDE SEQUENCE</scope>
</reference>
<dbReference type="InterPro" id="IPR028081">
    <property type="entry name" value="Leu-bd"/>
</dbReference>
<dbReference type="EMBL" id="UINC01000666">
    <property type="protein sequence ID" value="SUZ59198.1"/>
    <property type="molecule type" value="Genomic_DNA"/>
</dbReference>
<organism evidence="3">
    <name type="scientific">marine metagenome</name>
    <dbReference type="NCBI Taxonomy" id="408172"/>
    <lineage>
        <taxon>unclassified sequences</taxon>
        <taxon>metagenomes</taxon>
        <taxon>ecological metagenomes</taxon>
    </lineage>
</organism>
<evidence type="ECO:0000313" key="3">
    <source>
        <dbReference type="EMBL" id="SUZ59198.1"/>
    </source>
</evidence>
<dbReference type="Gene3D" id="3.40.50.2300">
    <property type="match status" value="2"/>
</dbReference>
<dbReference type="Pfam" id="PF13458">
    <property type="entry name" value="Peripla_BP_6"/>
    <property type="match status" value="1"/>
</dbReference>
<sequence length="409" mass="43880">VSLIEHIGRNVLAAVLAAFIFSACSAKGDDISDVSTPQAPSVERSVGFDGDIVRLGVIANLTGRGATLDRARLTGISAYWSDINMGGGLGERYAVELVIIDHRGDPQVAAEIIPELLNEVVALAFVNETAMGAAHPFLVADQVLGVAPTSTLDWESDPRFLTHSPPVEAIVLSLFERAPSARWCVITDGSPLGVSIEAAAPEAAGVAGMQRVTLIDISEDLTAAISAAACEQVLVEAATEFQEEILASVPAGRTVFRQAALMGVSDRRDDVEFAYIDSGPAWNVDSSTGMRRFLASMLRHAPDTEPDTRIREGYVSQIRLHALLEQAVKLGDLRRTNVFELGQSHQIINMSGLAEDIDMSANPPVFPRSATLWVANDDDEQIESDGRGWSPIGLLRPDKFLTLASELRD</sequence>
<feature type="non-terminal residue" evidence="3">
    <location>
        <position position="1"/>
    </location>
</feature>
<evidence type="ECO:0000256" key="1">
    <source>
        <dbReference type="ARBA" id="ARBA00022729"/>
    </source>
</evidence>
<dbReference type="InterPro" id="IPR028082">
    <property type="entry name" value="Peripla_BP_I"/>
</dbReference>